<dbReference type="Proteomes" id="UP000886689">
    <property type="component" value="Unassembled WGS sequence"/>
</dbReference>
<dbReference type="AlphaFoldDB" id="A0A9D7JY02"/>
<evidence type="ECO:0000313" key="3">
    <source>
        <dbReference type="Proteomes" id="UP000886689"/>
    </source>
</evidence>
<evidence type="ECO:0000256" key="1">
    <source>
        <dbReference type="SAM" id="Phobius"/>
    </source>
</evidence>
<accession>A0A9D7JY02</accession>
<reference evidence="2" key="1">
    <citation type="submission" date="2020-10" db="EMBL/GenBank/DDBJ databases">
        <title>Connecting structure to function with the recovery of over 1000 high-quality activated sludge metagenome-assembled genomes encoding full-length rRNA genes using long-read sequencing.</title>
        <authorList>
            <person name="Singleton C.M."/>
            <person name="Petriglieri F."/>
            <person name="Kristensen J.M."/>
            <person name="Kirkegaard R.H."/>
            <person name="Michaelsen T.Y."/>
            <person name="Andersen M.H."/>
            <person name="Karst S.M."/>
            <person name="Dueholm M.S."/>
            <person name="Nielsen P.H."/>
            <person name="Albertsen M."/>
        </authorList>
    </citation>
    <scope>NUCLEOTIDE SEQUENCE</scope>
    <source>
        <strain evidence="2">Hirt_18-Q3-R61-65_BATAC.395</strain>
    </source>
</reference>
<gene>
    <name evidence="2" type="ORF">IPL58_01045</name>
</gene>
<keyword evidence="1" id="KW-1133">Transmembrane helix</keyword>
<name>A0A9D7JY02_9PROT</name>
<organism evidence="2 3">
    <name type="scientific">Candidatus Proximibacter danicus</name>
    <dbReference type="NCBI Taxonomy" id="2954365"/>
    <lineage>
        <taxon>Bacteria</taxon>
        <taxon>Pseudomonadati</taxon>
        <taxon>Pseudomonadota</taxon>
        <taxon>Betaproteobacteria</taxon>
        <taxon>Candidatus Proximibacter</taxon>
    </lineage>
</organism>
<feature type="transmembrane region" description="Helical" evidence="1">
    <location>
        <begin position="69"/>
        <end position="91"/>
    </location>
</feature>
<feature type="transmembrane region" description="Helical" evidence="1">
    <location>
        <begin position="103"/>
        <end position="123"/>
    </location>
</feature>
<proteinExistence type="predicted"/>
<comment type="caution">
    <text evidence="2">The sequence shown here is derived from an EMBL/GenBank/DDBJ whole genome shotgun (WGS) entry which is preliminary data.</text>
</comment>
<sequence>MKRALLSFATARSLNALISVAQETRIAVEPAGVGVSLAPGQLLDPLNDLIENFGDLMLLSSVIFGAEKLLIAAGAHWLISLALTLTALAWLALHLRSLAPPPLLSRLLLALLLVRFIVPVTAFTGELVFQTFLADTYQSSQTAIDSAMGQAKGTSFEGAAADNSTSLVERFRQWLANTGDLKGAITRLQQTLDQAIEHVVMLIVVFVLQTLVMPLLTLWLLVTLGRATLLSPAPVRQR</sequence>
<evidence type="ECO:0000313" key="2">
    <source>
        <dbReference type="EMBL" id="MBK8522829.1"/>
    </source>
</evidence>
<keyword evidence="1" id="KW-0472">Membrane</keyword>
<protein>
    <submittedName>
        <fullName evidence="2">Uncharacterized protein</fullName>
    </submittedName>
</protein>
<keyword evidence="1" id="KW-0812">Transmembrane</keyword>
<feature type="transmembrane region" description="Helical" evidence="1">
    <location>
        <begin position="199"/>
        <end position="222"/>
    </location>
</feature>
<dbReference type="EMBL" id="JADJUC010000001">
    <property type="protein sequence ID" value="MBK8522829.1"/>
    <property type="molecule type" value="Genomic_DNA"/>
</dbReference>